<feature type="domain" description="RRM" evidence="4">
    <location>
        <begin position="659"/>
        <end position="728"/>
    </location>
</feature>
<dbReference type="InterPro" id="IPR000504">
    <property type="entry name" value="RRM_dom"/>
</dbReference>
<dbReference type="AlphaFoldDB" id="A0A0K0DC33"/>
<feature type="compositionally biased region" description="Basic and acidic residues" evidence="3">
    <location>
        <begin position="379"/>
        <end position="394"/>
    </location>
</feature>
<evidence type="ECO:0000256" key="3">
    <source>
        <dbReference type="SAM" id="MobiDB-lite"/>
    </source>
</evidence>
<proteinExistence type="predicted"/>
<evidence type="ECO:0000313" key="6">
    <source>
        <dbReference type="WBParaSite" id="ACAC_0000807201-mRNA-1"/>
    </source>
</evidence>
<protein>
    <submittedName>
        <fullName evidence="6">RRM domain-containing protein</fullName>
    </submittedName>
</protein>
<dbReference type="Pfam" id="PF00076">
    <property type="entry name" value="RRM_1"/>
    <property type="match status" value="1"/>
</dbReference>
<feature type="compositionally biased region" description="Basic and acidic residues" evidence="3">
    <location>
        <begin position="328"/>
        <end position="347"/>
    </location>
</feature>
<feature type="region of interest" description="Disordered" evidence="3">
    <location>
        <begin position="1"/>
        <end position="526"/>
    </location>
</feature>
<feature type="compositionally biased region" description="Acidic residues" evidence="3">
    <location>
        <begin position="891"/>
        <end position="924"/>
    </location>
</feature>
<feature type="compositionally biased region" description="Gly residues" evidence="3">
    <location>
        <begin position="33"/>
        <end position="48"/>
    </location>
</feature>
<accession>A0A0K0DC33</accession>
<feature type="compositionally biased region" description="Basic and acidic residues" evidence="3">
    <location>
        <begin position="510"/>
        <end position="526"/>
    </location>
</feature>
<evidence type="ECO:0000313" key="5">
    <source>
        <dbReference type="Proteomes" id="UP000035642"/>
    </source>
</evidence>
<sequence>MGFDGHGRGRGGFRGSNRGGERGKSLGFKSRGGSPGGSFRGRGGGSGGRDLSSSAESRKGSSRGRDSMVKRHSGSTSNGHGGGGNFTPHGGRGGWNPRGGRKEFRGSGRGARGSFSEKRRTFHNQEDESNTDVGKNKKSLSATSTPVNTKKQNASWATNKRRFDDEDEDSVPLKGKKPTNGKAAEAKHGEETDSEDQNEEYADEDFEVDDEDEESDEDENPTVSAKKLMTPQAKESRNVKKNVVKDSDSEDEDDGEDEEVSDEEDDGEVQSLTGKATPKKDNAEKSNLKSFDSDEDDEDEEDDEEDDEDSEEDEEQVEPLMRTPALKQNEKETKSSLKSGKGTDAKKSVSVSEAATSAIPSKKLPVTPHPQKKVLSVKETPKPTKETPKTKLNFDDDSSDEEDEQLNEAAVEDEEDDDEQEDDDEDEEEDDELCDEDDEDEEEVQSHEYPAQGNKKIVPTKNLSAQAQPGQGIKKTAVDDRTIVKKEEPGHGAKKKSAVADRSASVKKGHFGEDNEKKTADDSRAAITKKEQCTGIKRKAIVDERAAVLSTEQPGQAMKKKAAGGERAAVPISDHSSKGIKKKTDGDNRPKVVNKEQQIQAVKKKNAVDHISAVVADQHAGHGIKRKAAIDDSTPKRVKLDEDFIINEENKRRQERDDRSLFIKGFPKNTKTKELEDLHPDIESVRHRKGSSFAWIVFRNEASCNKAHDSLSTAKVGGKKVKVDFCGVKSTKKPQKSKEHVPVNPLELFINGIPPQVNKDDIKNVFRAAISIHIPNARAHETRRAFVLFSTEDDAKAAFDKGRGLKLGGRSVEVFYARVRKNVASPSEVKPSKDLDAKKVHPSNKAVASKVVENEGDSDDEEVESSDEGIEEVDERQQKKVTVKQKLEPQSDNEDDEGKEDEDDNDDDDYDEEEGDDDDEDDDE</sequence>
<keyword evidence="1 2" id="KW-0694">RNA-binding</keyword>
<dbReference type="CDD" id="cd00590">
    <property type="entry name" value="RRM_SF"/>
    <property type="match status" value="2"/>
</dbReference>
<feature type="region of interest" description="Disordered" evidence="3">
    <location>
        <begin position="825"/>
        <end position="924"/>
    </location>
</feature>
<dbReference type="Gene3D" id="3.30.70.330">
    <property type="match status" value="2"/>
</dbReference>
<feature type="compositionally biased region" description="Basic and acidic residues" evidence="3">
    <location>
        <begin position="56"/>
        <end position="69"/>
    </location>
</feature>
<feature type="compositionally biased region" description="Acidic residues" evidence="3">
    <location>
        <begin position="293"/>
        <end position="317"/>
    </location>
</feature>
<dbReference type="SUPFAM" id="SSF54928">
    <property type="entry name" value="RNA-binding domain, RBD"/>
    <property type="match status" value="1"/>
</dbReference>
<dbReference type="PANTHER" id="PTHR23189">
    <property type="entry name" value="RNA RECOGNITION MOTIF-CONTAINING"/>
    <property type="match status" value="1"/>
</dbReference>
<feature type="compositionally biased region" description="Acidic residues" evidence="3">
    <location>
        <begin position="248"/>
        <end position="268"/>
    </location>
</feature>
<evidence type="ECO:0000256" key="1">
    <source>
        <dbReference type="ARBA" id="ARBA00022884"/>
    </source>
</evidence>
<feature type="compositionally biased region" description="Acidic residues" evidence="3">
    <location>
        <begin position="854"/>
        <end position="874"/>
    </location>
</feature>
<feature type="compositionally biased region" description="Acidic residues" evidence="3">
    <location>
        <begin position="192"/>
        <end position="220"/>
    </location>
</feature>
<dbReference type="Proteomes" id="UP000035642">
    <property type="component" value="Unassembled WGS sequence"/>
</dbReference>
<feature type="compositionally biased region" description="Basic and acidic residues" evidence="3">
    <location>
        <begin position="582"/>
        <end position="592"/>
    </location>
</feature>
<feature type="compositionally biased region" description="Gly residues" evidence="3">
    <location>
        <begin position="79"/>
        <end position="97"/>
    </location>
</feature>
<feature type="compositionally biased region" description="Acidic residues" evidence="3">
    <location>
        <begin position="395"/>
        <end position="443"/>
    </location>
</feature>
<reference evidence="6" key="2">
    <citation type="submission" date="2017-02" db="UniProtKB">
        <authorList>
            <consortium name="WormBaseParasite"/>
        </authorList>
    </citation>
    <scope>IDENTIFICATION</scope>
</reference>
<organism evidence="5 6">
    <name type="scientific">Angiostrongylus cantonensis</name>
    <name type="common">Rat lungworm</name>
    <dbReference type="NCBI Taxonomy" id="6313"/>
    <lineage>
        <taxon>Eukaryota</taxon>
        <taxon>Metazoa</taxon>
        <taxon>Ecdysozoa</taxon>
        <taxon>Nematoda</taxon>
        <taxon>Chromadorea</taxon>
        <taxon>Rhabditida</taxon>
        <taxon>Rhabditina</taxon>
        <taxon>Rhabditomorpha</taxon>
        <taxon>Strongyloidea</taxon>
        <taxon>Metastrongylidae</taxon>
        <taxon>Angiostrongylus</taxon>
    </lineage>
</organism>
<feature type="domain" description="RRM" evidence="4">
    <location>
        <begin position="746"/>
        <end position="819"/>
    </location>
</feature>
<feature type="compositionally biased region" description="Basic and acidic residues" evidence="3">
    <location>
        <begin position="830"/>
        <end position="839"/>
    </location>
</feature>
<reference evidence="5" key="1">
    <citation type="submission" date="2012-09" db="EMBL/GenBank/DDBJ databases">
        <authorList>
            <person name="Martin A.A."/>
        </authorList>
    </citation>
    <scope>NUCLEOTIDE SEQUENCE</scope>
</reference>
<feature type="compositionally biased region" description="Basic and acidic residues" evidence="3">
    <location>
        <begin position="115"/>
        <end position="126"/>
    </location>
</feature>
<feature type="compositionally biased region" description="Basic and acidic residues" evidence="3">
    <location>
        <begin position="278"/>
        <end position="287"/>
    </location>
</feature>
<dbReference type="GO" id="GO:0003723">
    <property type="term" value="F:RNA binding"/>
    <property type="evidence" value="ECO:0007669"/>
    <property type="project" value="UniProtKB-UniRule"/>
</dbReference>
<feature type="region of interest" description="Disordered" evidence="3">
    <location>
        <begin position="552"/>
        <end position="592"/>
    </location>
</feature>
<evidence type="ECO:0000256" key="2">
    <source>
        <dbReference type="PROSITE-ProRule" id="PRU00176"/>
    </source>
</evidence>
<feature type="compositionally biased region" description="Polar residues" evidence="3">
    <location>
        <begin position="139"/>
        <end position="158"/>
    </location>
</feature>
<feature type="compositionally biased region" description="Basic and acidic residues" evidence="3">
    <location>
        <begin position="234"/>
        <end position="247"/>
    </location>
</feature>
<feature type="compositionally biased region" description="Basic and acidic residues" evidence="3">
    <location>
        <begin position="476"/>
        <end position="491"/>
    </location>
</feature>
<dbReference type="SMART" id="SM00360">
    <property type="entry name" value="RRM"/>
    <property type="match status" value="2"/>
</dbReference>
<feature type="compositionally biased region" description="Polar residues" evidence="3">
    <location>
        <begin position="349"/>
        <end position="359"/>
    </location>
</feature>
<dbReference type="WBParaSite" id="ACAC_0000807201-mRNA-1">
    <property type="protein sequence ID" value="ACAC_0000807201-mRNA-1"/>
    <property type="gene ID" value="ACAC_0000807201"/>
</dbReference>
<dbReference type="InterPro" id="IPR035979">
    <property type="entry name" value="RBD_domain_sf"/>
</dbReference>
<name>A0A0K0DC33_ANGCA</name>
<dbReference type="PROSITE" id="PS50102">
    <property type="entry name" value="RRM"/>
    <property type="match status" value="2"/>
</dbReference>
<evidence type="ECO:0000259" key="4">
    <source>
        <dbReference type="PROSITE" id="PS50102"/>
    </source>
</evidence>
<dbReference type="STRING" id="6313.A0A0K0DC33"/>
<keyword evidence="5" id="KW-1185">Reference proteome</keyword>
<dbReference type="InterPro" id="IPR012677">
    <property type="entry name" value="Nucleotide-bd_a/b_plait_sf"/>
</dbReference>